<dbReference type="EMBL" id="JACEIO010000042">
    <property type="protein sequence ID" value="MBA4538365.1"/>
    <property type="molecule type" value="Genomic_DNA"/>
</dbReference>
<evidence type="ECO:0000313" key="4">
    <source>
        <dbReference type="Proteomes" id="UP000570010"/>
    </source>
</evidence>
<reference evidence="2 3" key="1">
    <citation type="submission" date="2020-02" db="EMBL/GenBank/DDBJ databases">
        <title>Bacillus aquiflavi sp. nov., isolated from yellow water of strong flavor Chinese baijiu in Yibin region of China.</title>
        <authorList>
            <person name="Xie J."/>
        </authorList>
    </citation>
    <scope>NUCLEOTIDE SEQUENCE [LARGE SCALE GENOMIC DNA]</scope>
    <source>
        <strain evidence="2 3">3H-10</strain>
    </source>
</reference>
<organism evidence="2 3">
    <name type="scientific">Bacillus aquiflavi</name>
    <dbReference type="NCBI Taxonomy" id="2672567"/>
    <lineage>
        <taxon>Bacteria</taxon>
        <taxon>Bacillati</taxon>
        <taxon>Bacillota</taxon>
        <taxon>Bacilli</taxon>
        <taxon>Bacillales</taxon>
        <taxon>Bacillaceae</taxon>
        <taxon>Bacillus</taxon>
    </lineage>
</organism>
<reference evidence="1 4" key="2">
    <citation type="submission" date="2020-07" db="EMBL/GenBank/DDBJ databases">
        <authorList>
            <person name="Feng H."/>
        </authorList>
    </citation>
    <scope>NUCLEOTIDE SEQUENCE [LARGE SCALE GENOMIC DNA]</scope>
    <source>
        <strain evidence="4">s-12</strain>
        <strain evidence="1">S-12</strain>
    </source>
</reference>
<comment type="caution">
    <text evidence="2">The sequence shown here is derived from an EMBL/GenBank/DDBJ whole genome shotgun (WGS) entry which is preliminary data.</text>
</comment>
<name>A0A6B3VWV9_9BACI</name>
<dbReference type="Proteomes" id="UP000472971">
    <property type="component" value="Unassembled WGS sequence"/>
</dbReference>
<accession>A0A6B3VWV9</accession>
<dbReference type="AlphaFoldDB" id="A0A6B3VWV9"/>
<evidence type="ECO:0000313" key="3">
    <source>
        <dbReference type="Proteomes" id="UP000472971"/>
    </source>
</evidence>
<dbReference type="Proteomes" id="UP000570010">
    <property type="component" value="Unassembled WGS sequence"/>
</dbReference>
<proteinExistence type="predicted"/>
<gene>
    <name evidence="2" type="ORF">G4D64_14750</name>
    <name evidence="1" type="ORF">H1Z61_14795</name>
</gene>
<sequence length="53" mass="6145">MRCLISQKNVIKLRLEALPEVREVQLVGLEEKEIVIELKADRLEELGMILLMV</sequence>
<dbReference type="RefSeq" id="WP_163243129.1">
    <property type="nucleotide sequence ID" value="NZ_CP082780.1"/>
</dbReference>
<protein>
    <submittedName>
        <fullName evidence="2">Uncharacterized protein</fullName>
    </submittedName>
</protein>
<evidence type="ECO:0000313" key="2">
    <source>
        <dbReference type="EMBL" id="NEY82730.1"/>
    </source>
</evidence>
<evidence type="ECO:0000313" key="1">
    <source>
        <dbReference type="EMBL" id="MBA4538365.1"/>
    </source>
</evidence>
<dbReference type="EMBL" id="JAAIWN010000044">
    <property type="protein sequence ID" value="NEY82730.1"/>
    <property type="molecule type" value="Genomic_DNA"/>
</dbReference>
<keyword evidence="3" id="KW-1185">Reference proteome</keyword>